<sequence length="79" mass="8739">MGPAFYSAGLYLCLARIVIVYGEKISRIQPAWYIRIFITCDIISLSLQGGGGELFVYDTSDDGLRMLAYFQLPGLPTAQ</sequence>
<dbReference type="VEuPathDB" id="FungiDB:PMAA_055350"/>
<dbReference type="HOGENOM" id="CLU_2606764_0_0_1"/>
<dbReference type="PhylomeDB" id="B6QKW1"/>
<evidence type="ECO:0000256" key="4">
    <source>
        <dbReference type="ARBA" id="ARBA00023136"/>
    </source>
</evidence>
<organism evidence="6 7">
    <name type="scientific">Talaromyces marneffei (strain ATCC 18224 / CBS 334.59 / QM 7333)</name>
    <name type="common">Penicillium marneffei</name>
    <dbReference type="NCBI Taxonomy" id="441960"/>
    <lineage>
        <taxon>Eukaryota</taxon>
        <taxon>Fungi</taxon>
        <taxon>Dikarya</taxon>
        <taxon>Ascomycota</taxon>
        <taxon>Pezizomycotina</taxon>
        <taxon>Eurotiomycetes</taxon>
        <taxon>Eurotiomycetidae</taxon>
        <taxon>Eurotiales</taxon>
        <taxon>Trichocomaceae</taxon>
        <taxon>Talaromyces</taxon>
        <taxon>Talaromyces sect. Talaromyces</taxon>
    </lineage>
</organism>
<keyword evidence="4" id="KW-0472">Membrane</keyword>
<dbReference type="Pfam" id="PF04479">
    <property type="entry name" value="RTA1"/>
    <property type="match status" value="1"/>
</dbReference>
<evidence type="ECO:0000313" key="6">
    <source>
        <dbReference type="EMBL" id="EEA21738.1"/>
    </source>
</evidence>
<protein>
    <submittedName>
        <fullName evidence="6">Uncharacterized protein</fullName>
    </submittedName>
</protein>
<dbReference type="PANTHER" id="PTHR31465">
    <property type="entry name" value="PROTEIN RTA1-RELATED"/>
    <property type="match status" value="1"/>
</dbReference>
<feature type="signal peptide" evidence="5">
    <location>
        <begin position="1"/>
        <end position="22"/>
    </location>
</feature>
<evidence type="ECO:0000256" key="1">
    <source>
        <dbReference type="ARBA" id="ARBA00004141"/>
    </source>
</evidence>
<dbReference type="GO" id="GO:0005886">
    <property type="term" value="C:plasma membrane"/>
    <property type="evidence" value="ECO:0007669"/>
    <property type="project" value="TreeGrafter"/>
</dbReference>
<dbReference type="PANTHER" id="PTHR31465:SF9">
    <property type="entry name" value="SPHINGOID LONG-CHAIN BASE TRANSPORTER RSB1"/>
    <property type="match status" value="1"/>
</dbReference>
<dbReference type="GO" id="GO:0000324">
    <property type="term" value="C:fungal-type vacuole"/>
    <property type="evidence" value="ECO:0007669"/>
    <property type="project" value="TreeGrafter"/>
</dbReference>
<comment type="subcellular location">
    <subcellularLocation>
        <location evidence="1">Membrane</location>
        <topology evidence="1">Multi-pass membrane protein</topology>
    </subcellularLocation>
</comment>
<keyword evidence="7" id="KW-1185">Reference proteome</keyword>
<name>B6QKW1_TALMQ</name>
<proteinExistence type="predicted"/>
<dbReference type="Proteomes" id="UP000001294">
    <property type="component" value="Unassembled WGS sequence"/>
</dbReference>
<keyword evidence="2" id="KW-0812">Transmembrane</keyword>
<evidence type="ECO:0000256" key="3">
    <source>
        <dbReference type="ARBA" id="ARBA00022989"/>
    </source>
</evidence>
<dbReference type="EMBL" id="DS995903">
    <property type="protein sequence ID" value="EEA21738.1"/>
    <property type="molecule type" value="Genomic_DNA"/>
</dbReference>
<evidence type="ECO:0000313" key="7">
    <source>
        <dbReference type="Proteomes" id="UP000001294"/>
    </source>
</evidence>
<keyword evidence="3" id="KW-1133">Transmembrane helix</keyword>
<gene>
    <name evidence="6" type="ORF">PMAA_055350</name>
</gene>
<dbReference type="AlphaFoldDB" id="B6QKW1"/>
<reference evidence="7" key="1">
    <citation type="journal article" date="2015" name="Genome Announc.">
        <title>Genome sequence of the AIDS-associated pathogen Penicillium marneffei (ATCC18224) and its near taxonomic relative Talaromyces stipitatus (ATCC10500).</title>
        <authorList>
            <person name="Nierman W.C."/>
            <person name="Fedorova-Abrams N.D."/>
            <person name="Andrianopoulos A."/>
        </authorList>
    </citation>
    <scope>NUCLEOTIDE SEQUENCE [LARGE SCALE GENOMIC DNA]</scope>
    <source>
        <strain evidence="7">ATCC 18224 / CBS 334.59 / QM 7333</strain>
    </source>
</reference>
<accession>B6QKW1</accession>
<feature type="chain" id="PRO_5002848347" evidence="5">
    <location>
        <begin position="23"/>
        <end position="79"/>
    </location>
</feature>
<evidence type="ECO:0000256" key="2">
    <source>
        <dbReference type="ARBA" id="ARBA00022692"/>
    </source>
</evidence>
<keyword evidence="5" id="KW-0732">Signal</keyword>
<dbReference type="InterPro" id="IPR007568">
    <property type="entry name" value="RTA1"/>
</dbReference>
<evidence type="ECO:0000256" key="5">
    <source>
        <dbReference type="SAM" id="SignalP"/>
    </source>
</evidence>